<dbReference type="PIRSF" id="PIRSF500176">
    <property type="entry name" value="L_ASNase"/>
    <property type="match status" value="1"/>
</dbReference>
<dbReference type="OrthoDB" id="427002at2759"/>
<proteinExistence type="inferred from homology"/>
<evidence type="ECO:0000256" key="3">
    <source>
        <dbReference type="ARBA" id="ARBA00049366"/>
    </source>
</evidence>
<dbReference type="GO" id="GO:0009066">
    <property type="term" value="P:aspartate family amino acid metabolic process"/>
    <property type="evidence" value="ECO:0007669"/>
    <property type="project" value="UniProtKB-ARBA"/>
</dbReference>
<feature type="domain" description="L-asparaginase N-terminal" evidence="7">
    <location>
        <begin position="23"/>
        <end position="209"/>
    </location>
</feature>
<dbReference type="Gene3D" id="3.40.50.40">
    <property type="match status" value="1"/>
</dbReference>
<protein>
    <recommendedName>
        <fullName evidence="2">asparaginase</fullName>
        <ecNumber evidence="2">3.5.1.1</ecNumber>
    </recommendedName>
</protein>
<comment type="catalytic activity">
    <reaction evidence="3">
        <text>L-asparagine + H2O = L-aspartate + NH4(+)</text>
        <dbReference type="Rhea" id="RHEA:21016"/>
        <dbReference type="ChEBI" id="CHEBI:15377"/>
        <dbReference type="ChEBI" id="CHEBI:28938"/>
        <dbReference type="ChEBI" id="CHEBI:29991"/>
        <dbReference type="ChEBI" id="CHEBI:58048"/>
        <dbReference type="EC" id="3.5.1.1"/>
    </reaction>
</comment>
<dbReference type="InterPro" id="IPR037152">
    <property type="entry name" value="L-asparaginase_N_sf"/>
</dbReference>
<evidence type="ECO:0000313" key="10">
    <source>
        <dbReference type="Proteomes" id="UP000015354"/>
    </source>
</evidence>
<dbReference type="EMBL" id="ATMH01001450">
    <property type="protein sequence ID" value="EPY34652.1"/>
    <property type="molecule type" value="Genomic_DNA"/>
</dbReference>
<dbReference type="SFLD" id="SFLDS00057">
    <property type="entry name" value="Glutaminase/Asparaginase"/>
    <property type="match status" value="1"/>
</dbReference>
<dbReference type="InterPro" id="IPR041725">
    <property type="entry name" value="L-asparaginase_I"/>
</dbReference>
<dbReference type="EMBL" id="ATMH01003235">
    <property type="protein sequence ID" value="EPY31790.1"/>
    <property type="molecule type" value="Genomic_DNA"/>
</dbReference>
<dbReference type="InterPro" id="IPR006034">
    <property type="entry name" value="Asparaginase/glutaminase-like"/>
</dbReference>
<feature type="active site" description="O-isoaspartyl threonine intermediate" evidence="4">
    <location>
        <position position="32"/>
    </location>
</feature>
<evidence type="ECO:0000256" key="1">
    <source>
        <dbReference type="ARBA" id="ARBA00010518"/>
    </source>
</evidence>
<dbReference type="InterPro" id="IPR036152">
    <property type="entry name" value="Asp/glu_Ase-like_sf"/>
</dbReference>
<comment type="caution">
    <text evidence="9">The sequence shown here is derived from an EMBL/GenBank/DDBJ whole genome shotgun (WGS) entry which is preliminary data.</text>
</comment>
<dbReference type="AlphaFoldDB" id="S9UUQ5"/>
<evidence type="ECO:0000313" key="9">
    <source>
        <dbReference type="EMBL" id="EPY34652.1"/>
    </source>
</evidence>
<dbReference type="Proteomes" id="UP000015354">
    <property type="component" value="Unassembled WGS sequence"/>
</dbReference>
<dbReference type="PROSITE" id="PS51732">
    <property type="entry name" value="ASN_GLN_ASE_3"/>
    <property type="match status" value="1"/>
</dbReference>
<evidence type="ECO:0000313" key="8">
    <source>
        <dbReference type="EMBL" id="EPY31790.1"/>
    </source>
</evidence>
<dbReference type="PANTHER" id="PTHR11707">
    <property type="entry name" value="L-ASPARAGINASE"/>
    <property type="match status" value="1"/>
</dbReference>
<dbReference type="CDD" id="cd08963">
    <property type="entry name" value="L-asparaginase_I"/>
    <property type="match status" value="1"/>
</dbReference>
<dbReference type="Pfam" id="PF00710">
    <property type="entry name" value="Asparaginase"/>
    <property type="match status" value="1"/>
</dbReference>
<name>S9UUQ5_9TRYP</name>
<evidence type="ECO:0000256" key="6">
    <source>
        <dbReference type="PROSITE-ProRule" id="PRU10100"/>
    </source>
</evidence>
<dbReference type="PANTHER" id="PTHR11707:SF28">
    <property type="entry name" value="60 KDA LYSOPHOSPHOLIPASE"/>
    <property type="match status" value="1"/>
</dbReference>
<dbReference type="SUPFAM" id="SSF53774">
    <property type="entry name" value="Glutaminase/Asparaginase"/>
    <property type="match status" value="1"/>
</dbReference>
<evidence type="ECO:0000256" key="2">
    <source>
        <dbReference type="ARBA" id="ARBA00012920"/>
    </source>
</evidence>
<dbReference type="InterPro" id="IPR027475">
    <property type="entry name" value="Asparaginase/glutaminase_AS2"/>
</dbReference>
<gene>
    <name evidence="9" type="ORF">STCU_01450</name>
    <name evidence="8" type="ORF">STCU_03235</name>
</gene>
<reference evidence="9" key="2">
    <citation type="submission" date="2013-03" db="EMBL/GenBank/DDBJ databases">
        <authorList>
            <person name="Motta M.C.M."/>
            <person name="Martins A.C.A."/>
            <person name="Preta C.M.C.C."/>
            <person name="Silva R."/>
            <person name="de Souza S.S."/>
            <person name="Klein C.C."/>
            <person name="de Almeida L.G.P."/>
            <person name="Cunha O.L."/>
            <person name="Colabardini A.C."/>
            <person name="Lima B.A."/>
            <person name="Machado C.R."/>
            <person name="Soares C.M.A."/>
            <person name="de Menezes C.B.A."/>
            <person name="Bartolomeu D.C."/>
            <person name="Grisard E.C."/>
            <person name="Fantinatti-Garboggini F."/>
            <person name="Rodrigues-Luiz G.F."/>
            <person name="Wagner G."/>
            <person name="Goldman G.H."/>
            <person name="Fietto J.L.R."/>
            <person name="Ciapina L.P."/>
            <person name="Brocchi M."/>
            <person name="Elias M.C."/>
            <person name="Goldman M.H.S."/>
            <person name="Sagot M.-F."/>
            <person name="Pereira M."/>
            <person name="Stoco P.H."/>
            <person name="Teixeira S.M.R."/>
            <person name="de Mendonca-Neto R.P."/>
            <person name="Maciel T.E.F."/>
            <person name="Mendes T.A.O."/>
            <person name="Urmenyi T.P."/>
            <person name="Teixeira M.M.G."/>
            <person name="de Camargo E.F.P."/>
            <person name="de Sousa W."/>
            <person name="Schenkman S."/>
            <person name="de Vasconcelos A.T.R."/>
        </authorList>
    </citation>
    <scope>NUCLEOTIDE SEQUENCE</scope>
</reference>
<keyword evidence="10" id="KW-1185">Reference proteome</keyword>
<dbReference type="InterPro" id="IPR027473">
    <property type="entry name" value="L-asparaginase_C"/>
</dbReference>
<dbReference type="FunFam" id="3.40.50.1170:FF:000001">
    <property type="entry name" value="L-asparaginase 2"/>
    <property type="match status" value="1"/>
</dbReference>
<feature type="binding site" evidence="5">
    <location>
        <begin position="111"/>
        <end position="112"/>
    </location>
    <ligand>
        <name>substrate</name>
    </ligand>
</feature>
<organism evidence="9 10">
    <name type="scientific">Strigomonas culicis</name>
    <dbReference type="NCBI Taxonomy" id="28005"/>
    <lineage>
        <taxon>Eukaryota</taxon>
        <taxon>Discoba</taxon>
        <taxon>Euglenozoa</taxon>
        <taxon>Kinetoplastea</taxon>
        <taxon>Metakinetoplastina</taxon>
        <taxon>Trypanosomatida</taxon>
        <taxon>Trypanosomatidae</taxon>
        <taxon>Strigomonadinae</taxon>
        <taxon>Strigomonas</taxon>
    </lineage>
</organism>
<dbReference type="GO" id="GO:0004067">
    <property type="term" value="F:asparaginase activity"/>
    <property type="evidence" value="ECO:0007669"/>
    <property type="project" value="UniProtKB-UniRule"/>
</dbReference>
<dbReference type="PROSITE" id="PS00917">
    <property type="entry name" value="ASN_GLN_ASE_2"/>
    <property type="match status" value="1"/>
</dbReference>
<dbReference type="Gene3D" id="3.40.50.1170">
    <property type="entry name" value="L-asparaginase, N-terminal domain"/>
    <property type="match status" value="1"/>
</dbReference>
<accession>S9UUQ5</accession>
<feature type="binding site" evidence="5">
    <location>
        <position position="80"/>
    </location>
    <ligand>
        <name>substrate</name>
    </ligand>
</feature>
<dbReference type="SMART" id="SM00870">
    <property type="entry name" value="Asparaginase"/>
    <property type="match status" value="1"/>
</dbReference>
<feature type="active site" evidence="6">
    <location>
        <position position="111"/>
    </location>
</feature>
<evidence type="ECO:0000256" key="4">
    <source>
        <dbReference type="PIRSR" id="PIRSR001220-1"/>
    </source>
</evidence>
<reference evidence="9 10" key="1">
    <citation type="journal article" date="2013" name="PLoS ONE">
        <title>Predicting the Proteins of Angomonas deanei, Strigomonas culicis and Their Respective Endosymbionts Reveals New Aspects of the Trypanosomatidae Family.</title>
        <authorList>
            <person name="Motta M.C."/>
            <person name="Martins A.C."/>
            <person name="de Souza S.S."/>
            <person name="Catta-Preta C.M."/>
            <person name="Silva R."/>
            <person name="Klein C.C."/>
            <person name="de Almeida L.G."/>
            <person name="de Lima Cunha O."/>
            <person name="Ciapina L.P."/>
            <person name="Brocchi M."/>
            <person name="Colabardini A.C."/>
            <person name="de Araujo Lima B."/>
            <person name="Machado C.R."/>
            <person name="de Almeida Soares C.M."/>
            <person name="Probst C.M."/>
            <person name="de Menezes C.B."/>
            <person name="Thompson C.E."/>
            <person name="Bartholomeu D.C."/>
            <person name="Gradia D.F."/>
            <person name="Pavoni D.P."/>
            <person name="Grisard E.C."/>
            <person name="Fantinatti-Garboggini F."/>
            <person name="Marchini F.K."/>
            <person name="Rodrigues-Luiz G.F."/>
            <person name="Wagner G."/>
            <person name="Goldman G.H."/>
            <person name="Fietto J.L."/>
            <person name="Elias M.C."/>
            <person name="Goldman M.H."/>
            <person name="Sagot M.F."/>
            <person name="Pereira M."/>
            <person name="Stoco P.H."/>
            <person name="de Mendonca-Neto R.P."/>
            <person name="Teixeira S.M."/>
            <person name="Maciel T.E."/>
            <person name="de Oliveira Mendes T.A."/>
            <person name="Urmenyi T.P."/>
            <person name="de Souza W."/>
            <person name="Schenkman S."/>
            <person name="de Vasconcelos A.T."/>
        </authorList>
    </citation>
    <scope>NUCLEOTIDE SEQUENCE [LARGE SCALE GENOMIC DNA]</scope>
</reference>
<comment type="similarity">
    <text evidence="1">Belongs to the asparaginase 1 family.</text>
</comment>
<dbReference type="PRINTS" id="PR00139">
    <property type="entry name" value="ASNGLNASE"/>
</dbReference>
<dbReference type="InterPro" id="IPR027474">
    <property type="entry name" value="L-asparaginase_N"/>
</dbReference>
<sequence>MSLEKEKGSSILTNELLARSQRRIMVFYVGGTIGMKKNEEGSLEPCAQYLTREMEQMHELQSSVEIAPFDVIEYEKLLDSSDMDHTDHLRIARDIAKHYDAYDGFLIAHGTDTMHYTASALSFLLNNLAKPVVVTGAMVPLAEPFNDARRNLIIGMMIASNPKICEVCVFFNDSLFRGNRCDKVSHSYAAFKTINYPALGVIEASRFVLRERLLLSQPTGGMSILSDLSGRVMHFDLHPEADVDTLLVLLSKKVLDGIVLSVNGVGHLKGVVAAKARAISRTAAAHNVVVSVVIRELRGCLARKEAERIRHLEYGALAYVGDMCASTAQVKMAYLFGKGLSPTEVARQMPLNLRGEVTPIPAAPGSKM</sequence>
<evidence type="ECO:0000256" key="5">
    <source>
        <dbReference type="PIRSR" id="PIRSR001220-2"/>
    </source>
</evidence>
<dbReference type="PIRSF" id="PIRSF001220">
    <property type="entry name" value="L-ASNase_gatD"/>
    <property type="match status" value="1"/>
</dbReference>
<dbReference type="EC" id="3.5.1.1" evidence="2"/>
<evidence type="ECO:0000259" key="7">
    <source>
        <dbReference type="Pfam" id="PF00710"/>
    </source>
</evidence>